<evidence type="ECO:0000259" key="3">
    <source>
        <dbReference type="Pfam" id="PF07728"/>
    </source>
</evidence>
<dbReference type="InterPro" id="IPR011704">
    <property type="entry name" value="ATPase_dyneun-rel_AAA"/>
</dbReference>
<dbReference type="GO" id="GO:0005524">
    <property type="term" value="F:ATP binding"/>
    <property type="evidence" value="ECO:0007669"/>
    <property type="project" value="InterPro"/>
</dbReference>
<reference evidence="4 5" key="1">
    <citation type="journal article" date="2016" name="Nat. Commun.">
        <title>Thousands of microbial genomes shed light on interconnected biogeochemical processes in an aquifer system.</title>
        <authorList>
            <person name="Anantharaman K."/>
            <person name="Brown C.T."/>
            <person name="Hug L.A."/>
            <person name="Sharon I."/>
            <person name="Castelle C.J."/>
            <person name="Probst A.J."/>
            <person name="Thomas B.C."/>
            <person name="Singh A."/>
            <person name="Wilkins M.J."/>
            <person name="Karaoz U."/>
            <person name="Brodie E.L."/>
            <person name="Williams K.H."/>
            <person name="Hubbard S.S."/>
            <person name="Banfield J.F."/>
        </authorList>
    </citation>
    <scope>NUCLEOTIDE SEQUENCE [LARGE SCALE GENOMIC DNA]</scope>
</reference>
<dbReference type="Pfam" id="PF07728">
    <property type="entry name" value="AAA_5"/>
    <property type="match status" value="1"/>
</dbReference>
<name>A0A1F7ULK5_9BACT</name>
<feature type="coiled-coil region" evidence="2">
    <location>
        <begin position="182"/>
        <end position="224"/>
    </location>
</feature>
<evidence type="ECO:0000256" key="1">
    <source>
        <dbReference type="ARBA" id="ARBA00023078"/>
    </source>
</evidence>
<dbReference type="Proteomes" id="UP000176603">
    <property type="component" value="Unassembled WGS sequence"/>
</dbReference>
<dbReference type="SUPFAM" id="SSF101112">
    <property type="entry name" value="Oxygen-evolving enhancer protein 3"/>
    <property type="match status" value="1"/>
</dbReference>
<accession>A0A1F7ULK5</accession>
<dbReference type="AlphaFoldDB" id="A0A1F7ULK5"/>
<sequence>MKERVFRGYVKETLGPAPAERTLEAAEKRVAFDERSDEDQAELMYQIEGLTSERRDFVRSMKKEEESEGTGWTLKRVGTRLVRVPVPTEGKGRTTYAAEAKEATAARLDDIQKQLNALGEIPGLHETYEQKLNKMYFLAKAHRAYEANAFRIQEINQQISEIRERAHLSRGGAIVGATRAQVEKLEVERDRLMRVNDGAMKQERPAMEEKLNKLKADVETLKAAAGKKPTERQKEEMRKLLHSYDELRYELEGFSAYESGGLFRRIEQLRSYADEFAKGRMIEIPSMKELVEEGLDHMRNHQPFLLAGHLGSGKTEIARHMAKMFMIENGVGYDKAKDTDMDEVYNRLEPEVYSGGEEASVYDLIGKLKLVGKASMDPKEIKQRTDKLAEELEAAGIKGVPREKIAELLLGKGDVTETVFNYGPFGRALRDGKPIIIDEVNLIPPEVIGRINDVMLRGVGDPVHLQENGEEALVMKKGFAVLSTCNLGEKYEGIKDVNAAFKSRWVAREVDYPPVGETYDLILTALVRKDRTRLPPNFPAAEFEKLADLAVAAREIQELFSGQTEGQRFMSLATGVRAEKSQLQKGVVSTRDLMRKIIAPWKQKDFKVPLDDIIAKNILASEILARESKDDQKFMAEIFLRRGFFHGWDEDTFRSLGIQSITKREIDALQAAQGTDEYKNADTRFGKLLQGAKDRVSGLKASLLVGNIDLQKRRKTVTRPT</sequence>
<evidence type="ECO:0000313" key="4">
    <source>
        <dbReference type="EMBL" id="OGL79180.1"/>
    </source>
</evidence>
<evidence type="ECO:0000313" key="5">
    <source>
        <dbReference type="Proteomes" id="UP000176603"/>
    </source>
</evidence>
<protein>
    <recommendedName>
        <fullName evidence="3">ATPase dynein-related AAA domain-containing protein</fullName>
    </recommendedName>
</protein>
<evidence type="ECO:0000256" key="2">
    <source>
        <dbReference type="SAM" id="Coils"/>
    </source>
</evidence>
<dbReference type="SUPFAM" id="SSF52540">
    <property type="entry name" value="P-loop containing nucleoside triphosphate hydrolases"/>
    <property type="match status" value="1"/>
</dbReference>
<dbReference type="GO" id="GO:0016887">
    <property type="term" value="F:ATP hydrolysis activity"/>
    <property type="evidence" value="ECO:0007669"/>
    <property type="project" value="InterPro"/>
</dbReference>
<dbReference type="Gene3D" id="3.40.50.300">
    <property type="entry name" value="P-loop containing nucleotide triphosphate hydrolases"/>
    <property type="match status" value="1"/>
</dbReference>
<proteinExistence type="predicted"/>
<gene>
    <name evidence="4" type="ORF">A3E39_04730</name>
</gene>
<organism evidence="4 5">
    <name type="scientific">Candidatus Uhrbacteria bacterium RIFCSPHIGHO2_12_FULL_60_25</name>
    <dbReference type="NCBI Taxonomy" id="1802399"/>
    <lineage>
        <taxon>Bacteria</taxon>
        <taxon>Candidatus Uhriibacteriota</taxon>
    </lineage>
</organism>
<keyword evidence="1" id="KW-0793">Thylakoid</keyword>
<dbReference type="InterPro" id="IPR023222">
    <property type="entry name" value="PsbQ-like_dom_sf"/>
</dbReference>
<dbReference type="InterPro" id="IPR027417">
    <property type="entry name" value="P-loop_NTPase"/>
</dbReference>
<dbReference type="EMBL" id="MGEH01000016">
    <property type="protein sequence ID" value="OGL79180.1"/>
    <property type="molecule type" value="Genomic_DNA"/>
</dbReference>
<feature type="domain" description="ATPase dynein-related AAA" evidence="3">
    <location>
        <begin position="416"/>
        <end position="504"/>
    </location>
</feature>
<keyword evidence="2" id="KW-0175">Coiled coil</keyword>
<dbReference type="STRING" id="1802399.A3E39_04730"/>
<comment type="caution">
    <text evidence="4">The sequence shown here is derived from an EMBL/GenBank/DDBJ whole genome shotgun (WGS) entry which is preliminary data.</text>
</comment>